<dbReference type="EMBL" id="WHUW01000010">
    <property type="protein sequence ID" value="KAF8441610.1"/>
    <property type="molecule type" value="Genomic_DNA"/>
</dbReference>
<name>A0AAD4BWM0_BOLED</name>
<evidence type="ECO:0000313" key="4">
    <source>
        <dbReference type="Proteomes" id="UP001194468"/>
    </source>
</evidence>
<dbReference type="AlphaFoldDB" id="A0AAD4BWM0"/>
<sequence>MDLATLSACITANPSLQAISFDRLLQFLALVTAIRSDIALVQPSDHSPAATPEVLPHSAQVFLSHACGFSIDTVIQCWSAFKHLAWHSDETCALLRASPSTFHVYGIPHGFTARTLYPPTQHCPVPSCSRTLKGMRMMRAQQQQCVLYMVSDGPLPIYMVHLSCEACEINYHYNFKVFKGERTYYGGIPDIIQVSEHQFLERQVIEMWMSLMDHWCVQLYWYPSLIDLILQRTSATSCADFYNVSMAKGNEPPPDWSFGFMLSSEHVWSGFYLHCLLEDAVERHECLIMNHTGDQKDRFNELVQARNQRMRIEGQPEITHFCDKCTRWFRGPNGHVNSKCSVVVTDGVCIGHPCCGSHNCKTPLKNNRDRFCPIHANLEHLCSIVGCDLPVVSGRLTCADPLHQCVEAHHRDKGQSRFQLRDRLQRARDVHPASHSANSRALSQLATIDNDDDEFEIDPTGRVADAALHTSAQPATTHKKLRAKFTRSRTHNEQLAVAPCGMILGRDTMFGAEGVASVAEFLKRTFRMEAIKPDHIFFDNNCSLAQHVKLDPYFNNIGLSVDVFHFKCKHKETHTFCQENCNPAAFPELISDDGQGWYFNSSIAEQTNVWIGGYHAMCREMLVDKYDFFLDQMILRRNRMTRAKLDAQGARPSNWPV</sequence>
<gene>
    <name evidence="3" type="ORF">L210DRAFT_3664701</name>
</gene>
<dbReference type="Pfam" id="PF18721">
    <property type="entry name" value="CxC6"/>
    <property type="match status" value="1"/>
</dbReference>
<reference evidence="3" key="2">
    <citation type="journal article" date="2020" name="Nat. Commun.">
        <title>Large-scale genome sequencing of mycorrhizal fungi provides insights into the early evolution of symbiotic traits.</title>
        <authorList>
            <person name="Miyauchi S."/>
            <person name="Kiss E."/>
            <person name="Kuo A."/>
            <person name="Drula E."/>
            <person name="Kohler A."/>
            <person name="Sanchez-Garcia M."/>
            <person name="Morin E."/>
            <person name="Andreopoulos B."/>
            <person name="Barry K.W."/>
            <person name="Bonito G."/>
            <person name="Buee M."/>
            <person name="Carver A."/>
            <person name="Chen C."/>
            <person name="Cichocki N."/>
            <person name="Clum A."/>
            <person name="Culley D."/>
            <person name="Crous P.W."/>
            <person name="Fauchery L."/>
            <person name="Girlanda M."/>
            <person name="Hayes R.D."/>
            <person name="Keri Z."/>
            <person name="LaButti K."/>
            <person name="Lipzen A."/>
            <person name="Lombard V."/>
            <person name="Magnuson J."/>
            <person name="Maillard F."/>
            <person name="Murat C."/>
            <person name="Nolan M."/>
            <person name="Ohm R.A."/>
            <person name="Pangilinan J."/>
            <person name="Pereira M.F."/>
            <person name="Perotto S."/>
            <person name="Peter M."/>
            <person name="Pfister S."/>
            <person name="Riley R."/>
            <person name="Sitrit Y."/>
            <person name="Stielow J.B."/>
            <person name="Szollosi G."/>
            <person name="Zifcakova L."/>
            <person name="Stursova M."/>
            <person name="Spatafora J.W."/>
            <person name="Tedersoo L."/>
            <person name="Vaario L.M."/>
            <person name="Yamada A."/>
            <person name="Yan M."/>
            <person name="Wang P."/>
            <person name="Xu J."/>
            <person name="Bruns T."/>
            <person name="Baldrian P."/>
            <person name="Vilgalys R."/>
            <person name="Dunand C."/>
            <person name="Henrissat B."/>
            <person name="Grigoriev I.V."/>
            <person name="Hibbett D."/>
            <person name="Nagy L.G."/>
            <person name="Martin F.M."/>
        </authorList>
    </citation>
    <scope>NUCLEOTIDE SEQUENCE</scope>
    <source>
        <strain evidence="3">BED1</strain>
    </source>
</reference>
<feature type="domain" description="CxC6 like cysteine cluster associated with KDZ" evidence="2">
    <location>
        <begin position="344"/>
        <end position="409"/>
    </location>
</feature>
<proteinExistence type="predicted"/>
<dbReference type="InterPro" id="IPR041539">
    <property type="entry name" value="CxC5"/>
</dbReference>
<evidence type="ECO:0000313" key="3">
    <source>
        <dbReference type="EMBL" id="KAF8441610.1"/>
    </source>
</evidence>
<reference evidence="3" key="1">
    <citation type="submission" date="2019-10" db="EMBL/GenBank/DDBJ databases">
        <authorList>
            <consortium name="DOE Joint Genome Institute"/>
            <person name="Kuo A."/>
            <person name="Miyauchi S."/>
            <person name="Kiss E."/>
            <person name="Drula E."/>
            <person name="Kohler A."/>
            <person name="Sanchez-Garcia M."/>
            <person name="Andreopoulos B."/>
            <person name="Barry K.W."/>
            <person name="Bonito G."/>
            <person name="Buee M."/>
            <person name="Carver A."/>
            <person name="Chen C."/>
            <person name="Cichocki N."/>
            <person name="Clum A."/>
            <person name="Culley D."/>
            <person name="Crous P.W."/>
            <person name="Fauchery L."/>
            <person name="Girlanda M."/>
            <person name="Hayes R."/>
            <person name="Keri Z."/>
            <person name="LaButti K."/>
            <person name="Lipzen A."/>
            <person name="Lombard V."/>
            <person name="Magnuson J."/>
            <person name="Maillard F."/>
            <person name="Morin E."/>
            <person name="Murat C."/>
            <person name="Nolan M."/>
            <person name="Ohm R."/>
            <person name="Pangilinan J."/>
            <person name="Pereira M."/>
            <person name="Perotto S."/>
            <person name="Peter M."/>
            <person name="Riley R."/>
            <person name="Sitrit Y."/>
            <person name="Stielow B."/>
            <person name="Szollosi G."/>
            <person name="Zifcakova L."/>
            <person name="Stursova M."/>
            <person name="Spatafora J.W."/>
            <person name="Tedersoo L."/>
            <person name="Vaario L.-M."/>
            <person name="Yamada A."/>
            <person name="Yan M."/>
            <person name="Wang P."/>
            <person name="Xu J."/>
            <person name="Bruns T."/>
            <person name="Baldrian P."/>
            <person name="Vilgalys R."/>
            <person name="Henrissat B."/>
            <person name="Grigoriev I.V."/>
            <person name="Hibbett D."/>
            <person name="Nagy L.G."/>
            <person name="Martin F.M."/>
        </authorList>
    </citation>
    <scope>NUCLEOTIDE SEQUENCE</scope>
    <source>
        <strain evidence="3">BED1</strain>
    </source>
</reference>
<feature type="domain" description="CxC5 like cysteine cluster associated with KDZ" evidence="1">
    <location>
        <begin position="112"/>
        <end position="216"/>
    </location>
</feature>
<feature type="non-terminal residue" evidence="3">
    <location>
        <position position="657"/>
    </location>
</feature>
<keyword evidence="4" id="KW-1185">Reference proteome</keyword>
<organism evidence="3 4">
    <name type="scientific">Boletus edulis BED1</name>
    <dbReference type="NCBI Taxonomy" id="1328754"/>
    <lineage>
        <taxon>Eukaryota</taxon>
        <taxon>Fungi</taxon>
        <taxon>Dikarya</taxon>
        <taxon>Basidiomycota</taxon>
        <taxon>Agaricomycotina</taxon>
        <taxon>Agaricomycetes</taxon>
        <taxon>Agaricomycetidae</taxon>
        <taxon>Boletales</taxon>
        <taxon>Boletineae</taxon>
        <taxon>Boletaceae</taxon>
        <taxon>Boletoideae</taxon>
        <taxon>Boletus</taxon>
    </lineage>
</organism>
<evidence type="ECO:0000259" key="1">
    <source>
        <dbReference type="Pfam" id="PF18718"/>
    </source>
</evidence>
<evidence type="ECO:0008006" key="5">
    <source>
        <dbReference type="Google" id="ProtNLM"/>
    </source>
</evidence>
<comment type="caution">
    <text evidence="3">The sequence shown here is derived from an EMBL/GenBank/DDBJ whole genome shotgun (WGS) entry which is preliminary data.</text>
</comment>
<dbReference type="Proteomes" id="UP001194468">
    <property type="component" value="Unassembled WGS sequence"/>
</dbReference>
<dbReference type="Pfam" id="PF18718">
    <property type="entry name" value="CxC5"/>
    <property type="match status" value="1"/>
</dbReference>
<evidence type="ECO:0000259" key="2">
    <source>
        <dbReference type="Pfam" id="PF18721"/>
    </source>
</evidence>
<protein>
    <recommendedName>
        <fullName evidence="5">CxC6 like cysteine cluster associated with KDZ domain-containing protein</fullName>
    </recommendedName>
</protein>
<accession>A0AAD4BWM0</accession>
<dbReference type="InterPro" id="IPR040898">
    <property type="entry name" value="CxC6"/>
</dbReference>